<dbReference type="Proteomes" id="UP000094336">
    <property type="component" value="Unassembled WGS sequence"/>
</dbReference>
<dbReference type="PANTHER" id="PTHR31941:SF15">
    <property type="entry name" value="ACTIVATOR OF SKN7 PROTEIN 10-RELATED"/>
    <property type="match status" value="1"/>
</dbReference>
<dbReference type="Pfam" id="PF20399">
    <property type="entry name" value="PH_20"/>
    <property type="match status" value="1"/>
</dbReference>
<keyword evidence="1" id="KW-0597">Phosphoprotein</keyword>
<dbReference type="GeneID" id="30146778"/>
<feature type="region of interest" description="Disordered" evidence="2">
    <location>
        <begin position="116"/>
        <end position="138"/>
    </location>
</feature>
<sequence length="898" mass="98941">METVTTPVDTTTQILPASHIQSPYHINIPVNALPTEELIKRLTIWRKILKQLIYYFKETSLVKEYNSKINTQMLKSVQFPSNQGNNLSFNIKTASANKVNKLGAKIAASKHGLGQVANNATSKPNPTVAGEKGHSRNKSGGSLVNLMMSERNASTSTLASEPCLPLGAPTSPETPLNNDFKIPDTYFTSQGAGGIMDLSSILSNYHKNLNVKEQQTAVQLVTKVIPRLENLRKDLVVKIKEIRSITPKDFKVTSLKTEVAITGKLLAQFIKSIQYFSNEYGLGIATRSVSVDEYQYSPKDDPYLLKLRLELQLRKQLIEENYIKENFVSLQSAGEQLDKIIFKEISNALNKYSVCLCQEMDSPVNHLLKELKTTILSKPANFEWENFIMQNPQHFMVAAQVHPRKLSSILYPHKEVFLNKCIRSGYLLKKNKILKNYATNFYVLTPNFIHEFKTPDRKNDPYPTMSLNLSDIIVANLNQSLGKFSINVTVSSSSKSKSTMVLASGATSAITKTSFVFKCTDPVDLAKWFNDLNNLTSFDSIEERFGYVESKLMVKNKTFTQSDHILQQTPIAEERNMFEDVGKTKELLGKLGLGSKTAETPKRVLESSSNSGFSLSNLNYQFGGNKNLDQDGLSVVGIQSHPLSPMISPNIERVFERNPFDTSFNPVEDSEILAKDNEVESPVWSIDSTPKSGGVSPVCDLSASQDLTSQLMMQQQQAIIQYHQQQLEQMQRTSQKIHQQQVQPQAVARAVSPRPGFSPTENVFSFIQQPVQAASRGGSHQSVHHRSTSSGSVVSNLSDGLGFSFGPKVTTPPVAGATNTIFLNPKHNMSTGSVISATQASQIKHVLHGGTGSTGDVGGASNIGAVLQGFVTEAHSSEGTSPEGGFPEIPSVTVTPYH</sequence>
<dbReference type="STRING" id="984486.A0A1E3QSI5"/>
<name>A0A1E3QSI5_9ASCO</name>
<dbReference type="RefSeq" id="XP_018985310.1">
    <property type="nucleotide sequence ID" value="XM_019128925.1"/>
</dbReference>
<dbReference type="SMART" id="SM00233">
    <property type="entry name" value="PH"/>
    <property type="match status" value="1"/>
</dbReference>
<dbReference type="EMBL" id="KV454431">
    <property type="protein sequence ID" value="ODQ79982.1"/>
    <property type="molecule type" value="Genomic_DNA"/>
</dbReference>
<evidence type="ECO:0000256" key="1">
    <source>
        <dbReference type="ARBA" id="ARBA00022553"/>
    </source>
</evidence>
<dbReference type="PANTHER" id="PTHR31941">
    <property type="entry name" value="CYTOSKELETAL SIGNALING PROTEIN SLM1"/>
    <property type="match status" value="1"/>
</dbReference>
<dbReference type="PROSITE" id="PS50003">
    <property type="entry name" value="PH_DOMAIN"/>
    <property type="match status" value="1"/>
</dbReference>
<dbReference type="OrthoDB" id="2264563at2759"/>
<dbReference type="InterPro" id="IPR046868">
    <property type="entry name" value="BAR_4"/>
</dbReference>
<evidence type="ECO:0000259" key="3">
    <source>
        <dbReference type="PROSITE" id="PS50003"/>
    </source>
</evidence>
<protein>
    <recommendedName>
        <fullName evidence="3">PH domain-containing protein</fullName>
    </recommendedName>
</protein>
<evidence type="ECO:0000313" key="4">
    <source>
        <dbReference type="EMBL" id="ODQ79982.1"/>
    </source>
</evidence>
<dbReference type="SUPFAM" id="SSF50729">
    <property type="entry name" value="PH domain-like"/>
    <property type="match status" value="1"/>
</dbReference>
<keyword evidence="5" id="KW-1185">Reference proteome</keyword>
<dbReference type="InterPro" id="IPR011993">
    <property type="entry name" value="PH-like_dom_sf"/>
</dbReference>
<dbReference type="Gene3D" id="2.30.29.30">
    <property type="entry name" value="Pleckstrin-homology domain (PH domain)/Phosphotyrosine-binding domain (PTB)"/>
    <property type="match status" value="1"/>
</dbReference>
<accession>A0A1E3QSI5</accession>
<dbReference type="InterPro" id="IPR001849">
    <property type="entry name" value="PH_domain"/>
</dbReference>
<evidence type="ECO:0000256" key="2">
    <source>
        <dbReference type="SAM" id="MobiDB-lite"/>
    </source>
</evidence>
<proteinExistence type="predicted"/>
<evidence type="ECO:0000313" key="5">
    <source>
        <dbReference type="Proteomes" id="UP000094336"/>
    </source>
</evidence>
<feature type="region of interest" description="Disordered" evidence="2">
    <location>
        <begin position="875"/>
        <end position="898"/>
    </location>
</feature>
<gene>
    <name evidence="4" type="ORF">BABINDRAFT_161636</name>
</gene>
<dbReference type="AlphaFoldDB" id="A0A1E3QSI5"/>
<dbReference type="Pfam" id="PF20400">
    <property type="entry name" value="BAR_4"/>
    <property type="match status" value="1"/>
</dbReference>
<feature type="domain" description="PH" evidence="3">
    <location>
        <begin position="420"/>
        <end position="537"/>
    </location>
</feature>
<feature type="compositionally biased region" description="Polar residues" evidence="2">
    <location>
        <begin position="116"/>
        <end position="125"/>
    </location>
</feature>
<dbReference type="InterPro" id="IPR046869">
    <property type="entry name" value="SLM1/RGC1-like_PH"/>
</dbReference>
<reference evidence="5" key="1">
    <citation type="submission" date="2016-05" db="EMBL/GenBank/DDBJ databases">
        <title>Comparative genomics of biotechnologically important yeasts.</title>
        <authorList>
            <consortium name="DOE Joint Genome Institute"/>
            <person name="Riley R."/>
            <person name="Haridas S."/>
            <person name="Wolfe K.H."/>
            <person name="Lopes M.R."/>
            <person name="Hittinger C.T."/>
            <person name="Goker M."/>
            <person name="Salamov A."/>
            <person name="Wisecaver J."/>
            <person name="Long T.M."/>
            <person name="Aerts A.L."/>
            <person name="Barry K."/>
            <person name="Choi C."/>
            <person name="Clum A."/>
            <person name="Coughlan A.Y."/>
            <person name="Deshpande S."/>
            <person name="Douglass A.P."/>
            <person name="Hanson S.J."/>
            <person name="Klenk H.-P."/>
            <person name="Labutti K."/>
            <person name="Lapidus A."/>
            <person name="Lindquist E."/>
            <person name="Lipzen A."/>
            <person name="Meier-Kolthoff J.P."/>
            <person name="Ohm R.A."/>
            <person name="Otillar R.P."/>
            <person name="Pangilinan J."/>
            <person name="Peng Y."/>
            <person name="Rokas A."/>
            <person name="Rosa C.A."/>
            <person name="Scheuner C."/>
            <person name="Sibirny A.A."/>
            <person name="Slot J.C."/>
            <person name="Stielow J.B."/>
            <person name="Sun H."/>
            <person name="Kurtzman C.P."/>
            <person name="Blackwell M."/>
            <person name="Grigoriev I.V."/>
            <person name="Jeffries T.W."/>
        </authorList>
    </citation>
    <scope>NUCLEOTIDE SEQUENCE [LARGE SCALE GENOMIC DNA]</scope>
    <source>
        <strain evidence="5">NRRL Y-12698</strain>
    </source>
</reference>
<organism evidence="4 5">
    <name type="scientific">Babjeviella inositovora NRRL Y-12698</name>
    <dbReference type="NCBI Taxonomy" id="984486"/>
    <lineage>
        <taxon>Eukaryota</taxon>
        <taxon>Fungi</taxon>
        <taxon>Dikarya</taxon>
        <taxon>Ascomycota</taxon>
        <taxon>Saccharomycotina</taxon>
        <taxon>Pichiomycetes</taxon>
        <taxon>Serinales incertae sedis</taxon>
        <taxon>Babjeviella</taxon>
    </lineage>
</organism>